<dbReference type="AlphaFoldDB" id="H1XP00"/>
<dbReference type="RefSeq" id="WP_006928074.1">
    <property type="nucleotide sequence ID" value="NZ_CM001402.1"/>
</dbReference>
<dbReference type="HOGENOM" id="CLU_2421392_0_0_0"/>
<keyword evidence="2" id="KW-1185">Reference proteome</keyword>
<protein>
    <submittedName>
        <fullName evidence="1">Uncharacterized protein</fullName>
    </submittedName>
</protein>
<evidence type="ECO:0000313" key="1">
    <source>
        <dbReference type="EMBL" id="EHO40992.1"/>
    </source>
</evidence>
<sequence precursor="true">MASGNLPEQSGRKNSPFSITGICLAVMAAGLQAEEEIRSGQKKLQKCEKWPILNQMLHRAEKERRSCKMGGSEADCSGRIFGFVADQLMAV</sequence>
<accession>H1XP00</accession>
<dbReference type="Proteomes" id="UP000004671">
    <property type="component" value="Chromosome"/>
</dbReference>
<dbReference type="EMBL" id="CM001402">
    <property type="protein sequence ID" value="EHO40992.1"/>
    <property type="molecule type" value="Genomic_DNA"/>
</dbReference>
<dbReference type="InParanoid" id="H1XP00"/>
<organism evidence="1 2">
    <name type="scientific">Caldithrix abyssi DSM 13497</name>
    <dbReference type="NCBI Taxonomy" id="880073"/>
    <lineage>
        <taxon>Bacteria</taxon>
        <taxon>Pseudomonadati</taxon>
        <taxon>Calditrichota</taxon>
        <taxon>Calditrichia</taxon>
        <taxon>Calditrichales</taxon>
        <taxon>Calditrichaceae</taxon>
        <taxon>Caldithrix</taxon>
    </lineage>
</organism>
<dbReference type="STRING" id="880073.Cabys_3738"/>
<gene>
    <name evidence="1" type="ORF">Calab_1369</name>
</gene>
<dbReference type="PaxDb" id="880073-Calab_1369"/>
<proteinExistence type="predicted"/>
<evidence type="ECO:0000313" key="2">
    <source>
        <dbReference type="Proteomes" id="UP000004671"/>
    </source>
</evidence>
<name>H1XP00_CALAY</name>
<reference evidence="1 2" key="1">
    <citation type="submission" date="2011-09" db="EMBL/GenBank/DDBJ databases">
        <title>The permanent draft genome of Caldithrix abyssi DSM 13497.</title>
        <authorList>
            <consortium name="US DOE Joint Genome Institute (JGI-PGF)"/>
            <person name="Lucas S."/>
            <person name="Han J."/>
            <person name="Lapidus A."/>
            <person name="Bruce D."/>
            <person name="Goodwin L."/>
            <person name="Pitluck S."/>
            <person name="Peters L."/>
            <person name="Kyrpides N."/>
            <person name="Mavromatis K."/>
            <person name="Ivanova N."/>
            <person name="Mikhailova N."/>
            <person name="Chertkov O."/>
            <person name="Detter J.C."/>
            <person name="Tapia R."/>
            <person name="Han C."/>
            <person name="Land M."/>
            <person name="Hauser L."/>
            <person name="Markowitz V."/>
            <person name="Cheng J.-F."/>
            <person name="Hugenholtz P."/>
            <person name="Woyke T."/>
            <person name="Wu D."/>
            <person name="Spring S."/>
            <person name="Brambilla E."/>
            <person name="Klenk H.-P."/>
            <person name="Eisen J.A."/>
        </authorList>
    </citation>
    <scope>NUCLEOTIDE SEQUENCE [LARGE SCALE GENOMIC DNA]</scope>
    <source>
        <strain evidence="1 2">DSM 13497</strain>
    </source>
</reference>